<comment type="caution">
    <text evidence="1">The sequence shown here is derived from an EMBL/GenBank/DDBJ whole genome shotgun (WGS) entry which is preliminary data.</text>
</comment>
<reference evidence="1" key="1">
    <citation type="submission" date="2022-07" db="EMBL/GenBank/DDBJ databases">
        <title>Fungi with potential for degradation of polypropylene.</title>
        <authorList>
            <person name="Gostincar C."/>
        </authorList>
    </citation>
    <scope>NUCLEOTIDE SEQUENCE</scope>
    <source>
        <strain evidence="1">EXF-13287</strain>
    </source>
</reference>
<proteinExistence type="predicted"/>
<dbReference type="EMBL" id="JANBVN010000021">
    <property type="protein sequence ID" value="KAJ9161548.1"/>
    <property type="molecule type" value="Genomic_DNA"/>
</dbReference>
<evidence type="ECO:0000313" key="2">
    <source>
        <dbReference type="Proteomes" id="UP001174691"/>
    </source>
</evidence>
<keyword evidence="2" id="KW-1185">Reference proteome</keyword>
<accession>A0AA38RZB8</accession>
<dbReference type="Proteomes" id="UP001174691">
    <property type="component" value="Unassembled WGS sequence"/>
</dbReference>
<sequence length="174" mass="19887">MKPGLCTVSVRQIRTATTFDVRTSIHTRRLDDIKGTLAAMTEILKSIRMDIDRCRDIINTTETNLKVHRARNEADLKLYQESTKTYLTKLMATFVTAFTTIFLAIEALLHSNLIPGLSSQRQTSPLLVQNFPMQPSSYGTTHHSKQEDLDSHEEQTVGFWENTWAWGQKRSRSS</sequence>
<dbReference type="AlphaFoldDB" id="A0AA38RZB8"/>
<organism evidence="1 2">
    <name type="scientific">Coniochaeta hoffmannii</name>
    <dbReference type="NCBI Taxonomy" id="91930"/>
    <lineage>
        <taxon>Eukaryota</taxon>
        <taxon>Fungi</taxon>
        <taxon>Dikarya</taxon>
        <taxon>Ascomycota</taxon>
        <taxon>Pezizomycotina</taxon>
        <taxon>Sordariomycetes</taxon>
        <taxon>Sordariomycetidae</taxon>
        <taxon>Coniochaetales</taxon>
        <taxon>Coniochaetaceae</taxon>
        <taxon>Coniochaeta</taxon>
    </lineage>
</organism>
<evidence type="ECO:0000313" key="1">
    <source>
        <dbReference type="EMBL" id="KAJ9161548.1"/>
    </source>
</evidence>
<protein>
    <submittedName>
        <fullName evidence="1">Uncharacterized protein</fullName>
    </submittedName>
</protein>
<name>A0AA38RZB8_9PEZI</name>
<gene>
    <name evidence="1" type="ORF">NKR19_g2121</name>
</gene>